<evidence type="ECO:0000256" key="1">
    <source>
        <dbReference type="HAMAP-Rule" id="MF_00761"/>
    </source>
</evidence>
<comment type="similarity">
    <text evidence="1">Belongs to the UPF0303 family.</text>
</comment>
<evidence type="ECO:0000313" key="3">
    <source>
        <dbReference type="Proteomes" id="UP000680348"/>
    </source>
</evidence>
<name>A0A942DY80_9HYPH</name>
<comment type="caution">
    <text evidence="2">The sequence shown here is derived from an EMBL/GenBank/DDBJ whole genome shotgun (WGS) entry which is preliminary data.</text>
</comment>
<dbReference type="PANTHER" id="PTHR28255:SF1">
    <property type="entry name" value="UPF0303 PROTEIN YBR137W"/>
    <property type="match status" value="1"/>
</dbReference>
<organism evidence="2 3">
    <name type="scientific">Pseudaminobacter soli</name>
    <name type="common">ex Zhang et al. 2022</name>
    <dbReference type="NCBI Taxonomy" id="2831468"/>
    <lineage>
        <taxon>Bacteria</taxon>
        <taxon>Pseudomonadati</taxon>
        <taxon>Pseudomonadota</taxon>
        <taxon>Alphaproteobacteria</taxon>
        <taxon>Hyphomicrobiales</taxon>
        <taxon>Phyllobacteriaceae</taxon>
        <taxon>Pseudaminobacter</taxon>
    </lineage>
</organism>
<reference evidence="2" key="1">
    <citation type="submission" date="2021-04" db="EMBL/GenBank/DDBJ databases">
        <title>Pseudaminobacter soli sp. nov., isolated from paddy soil contaminated by heavy metals.</title>
        <authorList>
            <person name="Zhang K."/>
        </authorList>
    </citation>
    <scope>NUCLEOTIDE SEQUENCE</scope>
    <source>
        <strain evidence="2">19-2017</strain>
    </source>
</reference>
<dbReference type="PANTHER" id="PTHR28255">
    <property type="match status" value="1"/>
</dbReference>
<gene>
    <name evidence="2" type="ORF">KEU06_14330</name>
</gene>
<dbReference type="PIRSF" id="PIRSF008757">
    <property type="entry name" value="UCP008757"/>
    <property type="match status" value="1"/>
</dbReference>
<dbReference type="RefSeq" id="WP_188255349.1">
    <property type="nucleotide sequence ID" value="NZ_JABVCF010000007.1"/>
</dbReference>
<dbReference type="Pfam" id="PF03928">
    <property type="entry name" value="HbpS-like"/>
    <property type="match status" value="1"/>
</dbReference>
<dbReference type="AlphaFoldDB" id="A0A942DY80"/>
<dbReference type="InterPro" id="IPR010371">
    <property type="entry name" value="YBR137W-like"/>
</dbReference>
<dbReference type="InterPro" id="IPR038084">
    <property type="entry name" value="PduO/GlcC-like_sf"/>
</dbReference>
<dbReference type="EMBL" id="JAGWCR010000007">
    <property type="protein sequence ID" value="MBS3649786.1"/>
    <property type="molecule type" value="Genomic_DNA"/>
</dbReference>
<evidence type="ECO:0000313" key="2">
    <source>
        <dbReference type="EMBL" id="MBS3649786.1"/>
    </source>
</evidence>
<keyword evidence="3" id="KW-1185">Reference proteome</keyword>
<sequence length="167" mass="18080">MSTDADLRIIAEQEKELVFESFDEATAFELGALIRSRGIDEKLPIIIDIQLWDRPLFYAALPGSTVNNADWARRKRNVVRVFHRSTYGLALEKATPDGLFPARYGLDPADYVLAGGGFPIREKGAGVIGAVCVSGLPQRDDHALVVAALCEKLGKDLGSLALPQAAS</sequence>
<dbReference type="SUPFAM" id="SSF143744">
    <property type="entry name" value="GlcG-like"/>
    <property type="match status" value="1"/>
</dbReference>
<accession>A0A942DY80</accession>
<proteinExistence type="inferred from homology"/>
<dbReference type="InterPro" id="IPR005624">
    <property type="entry name" value="PduO/GlcC-like"/>
</dbReference>
<dbReference type="Gene3D" id="3.30.450.150">
    <property type="entry name" value="Haem-degrading domain"/>
    <property type="match status" value="1"/>
</dbReference>
<dbReference type="HAMAP" id="MF_00761">
    <property type="entry name" value="UPF0303"/>
    <property type="match status" value="1"/>
</dbReference>
<dbReference type="Proteomes" id="UP000680348">
    <property type="component" value="Unassembled WGS sequence"/>
</dbReference>
<protein>
    <recommendedName>
        <fullName evidence="1">UPF0303 protein KEU06_14330</fullName>
    </recommendedName>
</protein>
<dbReference type="NCBIfam" id="NF002696">
    <property type="entry name" value="PRK02487.1-5"/>
    <property type="match status" value="1"/>
</dbReference>